<organism evidence="3 4">
    <name type="scientific">Dyadobacter psychrophilus</name>
    <dbReference type="NCBI Taxonomy" id="651661"/>
    <lineage>
        <taxon>Bacteria</taxon>
        <taxon>Pseudomonadati</taxon>
        <taxon>Bacteroidota</taxon>
        <taxon>Cytophagia</taxon>
        <taxon>Cytophagales</taxon>
        <taxon>Spirosomataceae</taxon>
        <taxon>Dyadobacter</taxon>
    </lineage>
</organism>
<evidence type="ECO:0000259" key="2">
    <source>
        <dbReference type="Pfam" id="PF04168"/>
    </source>
</evidence>
<dbReference type="Proteomes" id="UP000190897">
    <property type="component" value="Unassembled WGS sequence"/>
</dbReference>
<dbReference type="STRING" id="651661.SAMN05660293_04471"/>
<dbReference type="InterPro" id="IPR007296">
    <property type="entry name" value="DUF403"/>
</dbReference>
<dbReference type="Pfam" id="PF04168">
    <property type="entry name" value="Alpha-E"/>
    <property type="match status" value="1"/>
</dbReference>
<evidence type="ECO:0000256" key="1">
    <source>
        <dbReference type="SAM" id="MobiDB-lite"/>
    </source>
</evidence>
<dbReference type="AlphaFoldDB" id="A0A1T5GWR2"/>
<gene>
    <name evidence="3" type="ORF">SAMN05660293_04471</name>
</gene>
<feature type="compositionally biased region" description="Low complexity" evidence="1">
    <location>
        <begin position="320"/>
        <end position="339"/>
    </location>
</feature>
<dbReference type="InterPro" id="IPR051680">
    <property type="entry name" value="ATP-dep_Glu-Cys_Ligase-2"/>
</dbReference>
<accession>A0A1T5GWR2</accession>
<name>A0A1T5GWR2_9BACT</name>
<proteinExistence type="predicted"/>
<feature type="region of interest" description="Disordered" evidence="1">
    <location>
        <begin position="320"/>
        <end position="346"/>
    </location>
</feature>
<dbReference type="PANTHER" id="PTHR34595">
    <property type="entry name" value="BLR5612 PROTEIN"/>
    <property type="match status" value="1"/>
</dbReference>
<keyword evidence="4" id="KW-1185">Reference proteome</keyword>
<dbReference type="OrthoDB" id="9803532at2"/>
<protein>
    <submittedName>
        <fullName evidence="3">Uncharacterized conserved protein, Alpha-E superfamily</fullName>
    </submittedName>
</protein>
<reference evidence="4" key="1">
    <citation type="submission" date="2017-02" db="EMBL/GenBank/DDBJ databases">
        <authorList>
            <person name="Varghese N."/>
            <person name="Submissions S."/>
        </authorList>
    </citation>
    <scope>NUCLEOTIDE SEQUENCE [LARGE SCALE GENOMIC DNA]</scope>
    <source>
        <strain evidence="4">DSM 22270</strain>
    </source>
</reference>
<sequence>MLSRVANSIYWMNRYMERVENYARFVGVNFNLALDLPPDVDEQWEPLLIATADHYLFYKYYEKPTKEDVIHFLTFDKRNPNSIISCLYEARENARTIRETISKEMWESINTFYLSIKSTNPDHFRNMDHMQSYFTDIRKSCQLFHGVVDSSITRNEAWHFGRLGRHIERADKCSRFLDVKYFTLLQDSGTSGSTLDLMLWTAVLKSVSAYNMYRQTHRALTPMNIVAFLILDKLFPRSIAYCVRQAELSLYAIAGSIPERGHTNPAERALSKIRTELEFTDVEDVFKMGLHEYLDKFQTKNNEVDNAIFDMYFGLETGQSQTQSQGHAQSQSQSQSSGHFKTQWMN</sequence>
<dbReference type="RefSeq" id="WP_082216956.1">
    <property type="nucleotide sequence ID" value="NZ_FUZA01000007.1"/>
</dbReference>
<evidence type="ECO:0000313" key="4">
    <source>
        <dbReference type="Proteomes" id="UP000190897"/>
    </source>
</evidence>
<feature type="domain" description="DUF403" evidence="2">
    <location>
        <begin position="1"/>
        <end position="313"/>
    </location>
</feature>
<dbReference type="EMBL" id="FUZA01000007">
    <property type="protein sequence ID" value="SKC12853.1"/>
    <property type="molecule type" value="Genomic_DNA"/>
</dbReference>
<dbReference type="PANTHER" id="PTHR34595:SF7">
    <property type="entry name" value="SLL1039 PROTEIN"/>
    <property type="match status" value="1"/>
</dbReference>
<evidence type="ECO:0000313" key="3">
    <source>
        <dbReference type="EMBL" id="SKC12853.1"/>
    </source>
</evidence>